<dbReference type="GO" id="GO:0005886">
    <property type="term" value="C:plasma membrane"/>
    <property type="evidence" value="ECO:0007669"/>
    <property type="project" value="UniProtKB-SubCell"/>
</dbReference>
<dbReference type="GO" id="GO:0030425">
    <property type="term" value="C:dendrite"/>
    <property type="evidence" value="ECO:0007669"/>
    <property type="project" value="TreeGrafter"/>
</dbReference>
<dbReference type="GO" id="GO:0004993">
    <property type="term" value="F:G protein-coupled serotonin receptor activity"/>
    <property type="evidence" value="ECO:0007669"/>
    <property type="project" value="TreeGrafter"/>
</dbReference>
<evidence type="ECO:0000256" key="6">
    <source>
        <dbReference type="ARBA" id="ARBA00023136"/>
    </source>
</evidence>
<dbReference type="RefSeq" id="XP_013383675.1">
    <property type="nucleotide sequence ID" value="XM_013528221.1"/>
</dbReference>
<comment type="subcellular location">
    <subcellularLocation>
        <location evidence="1">Cell membrane</location>
        <topology evidence="1">Multi-pass membrane protein</topology>
    </subcellularLocation>
</comment>
<keyword evidence="6 9" id="KW-0472">Membrane</keyword>
<dbReference type="GO" id="GO:0030594">
    <property type="term" value="F:neurotransmitter receptor activity"/>
    <property type="evidence" value="ECO:0007669"/>
    <property type="project" value="TreeGrafter"/>
</dbReference>
<feature type="domain" description="G-protein coupled receptors family 1 profile" evidence="10">
    <location>
        <begin position="27"/>
        <end position="309"/>
    </location>
</feature>
<evidence type="ECO:0000256" key="2">
    <source>
        <dbReference type="ARBA" id="ARBA00022475"/>
    </source>
</evidence>
<dbReference type="Gene3D" id="1.20.1070.10">
    <property type="entry name" value="Rhodopsin 7-helix transmembrane proteins"/>
    <property type="match status" value="1"/>
</dbReference>
<evidence type="ECO:0000259" key="10">
    <source>
        <dbReference type="PROSITE" id="PS50262"/>
    </source>
</evidence>
<evidence type="ECO:0000256" key="7">
    <source>
        <dbReference type="ARBA" id="ARBA00023170"/>
    </source>
</evidence>
<dbReference type="CDD" id="cd00637">
    <property type="entry name" value="7tm_classA_rhodopsin-like"/>
    <property type="match status" value="1"/>
</dbReference>
<feature type="transmembrane region" description="Helical" evidence="9">
    <location>
        <begin position="173"/>
        <end position="195"/>
    </location>
</feature>
<dbReference type="AlphaFoldDB" id="A0A1S3HCD3"/>
<dbReference type="SUPFAM" id="SSF81321">
    <property type="entry name" value="Family A G protein-coupled receptor-like"/>
    <property type="match status" value="1"/>
</dbReference>
<dbReference type="RefSeq" id="XP_013383677.1">
    <property type="nucleotide sequence ID" value="XM_013528223.1"/>
</dbReference>
<accession>A0A1S3HCD3</accession>
<feature type="transmembrane region" description="Helical" evidence="9">
    <location>
        <begin position="262"/>
        <end position="283"/>
    </location>
</feature>
<evidence type="ECO:0000313" key="13">
    <source>
        <dbReference type="RefSeq" id="XP_013383674.1"/>
    </source>
</evidence>
<evidence type="ECO:0000313" key="15">
    <source>
        <dbReference type="RefSeq" id="XP_013383676.1"/>
    </source>
</evidence>
<dbReference type="GO" id="GO:0007268">
    <property type="term" value="P:chemical synaptic transmission"/>
    <property type="evidence" value="ECO:0007669"/>
    <property type="project" value="TreeGrafter"/>
</dbReference>
<evidence type="ECO:0000256" key="3">
    <source>
        <dbReference type="ARBA" id="ARBA00022692"/>
    </source>
</evidence>
<dbReference type="RefSeq" id="XP_013383674.1">
    <property type="nucleotide sequence ID" value="XM_013528220.1"/>
</dbReference>
<dbReference type="InterPro" id="IPR000276">
    <property type="entry name" value="GPCR_Rhodpsn"/>
</dbReference>
<dbReference type="OrthoDB" id="10015560at2759"/>
<keyword evidence="5" id="KW-0297">G-protein coupled receptor</keyword>
<feature type="transmembrane region" description="Helical" evidence="9">
    <location>
        <begin position="289"/>
        <end position="310"/>
    </location>
</feature>
<gene>
    <name evidence="12 13 14 15 16 17" type="primary">LOC106154015</name>
</gene>
<organism evidence="11 12">
    <name type="scientific">Lingula anatina</name>
    <name type="common">Brachiopod</name>
    <name type="synonym">Lingula unguis</name>
    <dbReference type="NCBI Taxonomy" id="7574"/>
    <lineage>
        <taxon>Eukaryota</taxon>
        <taxon>Metazoa</taxon>
        <taxon>Spiralia</taxon>
        <taxon>Lophotrochozoa</taxon>
        <taxon>Brachiopoda</taxon>
        <taxon>Linguliformea</taxon>
        <taxon>Lingulata</taxon>
        <taxon>Lingulida</taxon>
        <taxon>Linguloidea</taxon>
        <taxon>Lingulidae</taxon>
        <taxon>Lingula</taxon>
    </lineage>
</organism>
<dbReference type="PRINTS" id="PR00237">
    <property type="entry name" value="GPCRRHODOPSN"/>
</dbReference>
<feature type="transmembrane region" description="Helical" evidence="9">
    <location>
        <begin position="12"/>
        <end position="35"/>
    </location>
</feature>
<sequence length="329" mass="36649">MDAYAKDLIRVLSLVISFCAICFGIPGNVFVIHIIRKHPRFRTVHNLFHASLAMADLTTCLIGTPSFLLAWCFSAGDTAFRGFMCTLSVSLATTCNLINIITLMKISIVRVYVVYKQKYSMSKKTGVFSVAVTWGAGMLSFLVYIIKGPGPIEHACAGSTEIVDAIGDLPVMILFFFIPALAFLALMCIGSYVYLLRQAKRMRNLIHPITTISHIIHSGHTPPWWGNDPNGRGRSGQGDDTDVNTEPLSANFIANMAATSSILTMVYVLSTLPTIVLSVMQIWQTIPAPIVEMCFVPLYFSMFLNPYIYASRNRFFKHEFHKLILKCLQ</sequence>
<feature type="transmembrane region" description="Helical" evidence="9">
    <location>
        <begin position="127"/>
        <end position="146"/>
    </location>
</feature>
<keyword evidence="11" id="KW-1185">Reference proteome</keyword>
<dbReference type="GO" id="GO:0045202">
    <property type="term" value="C:synapse"/>
    <property type="evidence" value="ECO:0007669"/>
    <property type="project" value="GOC"/>
</dbReference>
<evidence type="ECO:0000256" key="4">
    <source>
        <dbReference type="ARBA" id="ARBA00022989"/>
    </source>
</evidence>
<dbReference type="RefSeq" id="XP_013383679.1">
    <property type="nucleotide sequence ID" value="XM_013528225.1"/>
</dbReference>
<dbReference type="PROSITE" id="PS50262">
    <property type="entry name" value="G_PROTEIN_RECEP_F1_2"/>
    <property type="match status" value="1"/>
</dbReference>
<dbReference type="GeneID" id="106154015"/>
<evidence type="ECO:0000256" key="5">
    <source>
        <dbReference type="ARBA" id="ARBA00023040"/>
    </source>
</evidence>
<dbReference type="KEGG" id="lak:106154015"/>
<dbReference type="STRING" id="7574.A0A1S3HCD3"/>
<protein>
    <submittedName>
        <fullName evidence="12 13">Alpha-1A adrenergic receptor</fullName>
    </submittedName>
</protein>
<evidence type="ECO:0000313" key="17">
    <source>
        <dbReference type="RefSeq" id="XP_013383679.1"/>
    </source>
</evidence>
<proteinExistence type="predicted"/>
<dbReference type="Pfam" id="PF00001">
    <property type="entry name" value="7tm_1"/>
    <property type="match status" value="1"/>
</dbReference>
<evidence type="ECO:0000313" key="12">
    <source>
        <dbReference type="RefSeq" id="XP_013383673.1"/>
    </source>
</evidence>
<feature type="transmembrane region" description="Helical" evidence="9">
    <location>
        <begin position="47"/>
        <end position="71"/>
    </location>
</feature>
<keyword evidence="7 12" id="KW-0675">Receptor</keyword>
<keyword evidence="8" id="KW-0807">Transducer</keyword>
<dbReference type="PANTHER" id="PTHR24247">
    <property type="entry name" value="5-HYDROXYTRYPTAMINE RECEPTOR"/>
    <property type="match status" value="1"/>
</dbReference>
<evidence type="ECO:0000313" key="14">
    <source>
        <dbReference type="RefSeq" id="XP_013383675.1"/>
    </source>
</evidence>
<dbReference type="GO" id="GO:0007187">
    <property type="term" value="P:G protein-coupled receptor signaling pathway, coupled to cyclic nucleotide second messenger"/>
    <property type="evidence" value="ECO:0007669"/>
    <property type="project" value="TreeGrafter"/>
</dbReference>
<name>A0A1S3HCD3_LINAN</name>
<evidence type="ECO:0000256" key="1">
    <source>
        <dbReference type="ARBA" id="ARBA00004651"/>
    </source>
</evidence>
<evidence type="ECO:0000256" key="8">
    <source>
        <dbReference type="ARBA" id="ARBA00023224"/>
    </source>
</evidence>
<keyword evidence="3 9" id="KW-0812">Transmembrane</keyword>
<dbReference type="RefSeq" id="XP_013383673.1">
    <property type="nucleotide sequence ID" value="XM_013528219.1"/>
</dbReference>
<evidence type="ECO:0000313" key="11">
    <source>
        <dbReference type="Proteomes" id="UP000085678"/>
    </source>
</evidence>
<evidence type="ECO:0000256" key="9">
    <source>
        <dbReference type="SAM" id="Phobius"/>
    </source>
</evidence>
<reference evidence="12 13" key="1">
    <citation type="submission" date="2025-04" db="UniProtKB">
        <authorList>
            <consortium name="RefSeq"/>
        </authorList>
    </citation>
    <scope>IDENTIFICATION</scope>
    <source>
        <tissue evidence="12 13">Gonads</tissue>
    </source>
</reference>
<dbReference type="Proteomes" id="UP000085678">
    <property type="component" value="Unplaced"/>
</dbReference>
<dbReference type="InterPro" id="IPR017452">
    <property type="entry name" value="GPCR_Rhodpsn_7TM"/>
</dbReference>
<evidence type="ECO:0000313" key="16">
    <source>
        <dbReference type="RefSeq" id="XP_013383677.1"/>
    </source>
</evidence>
<keyword evidence="4 9" id="KW-1133">Transmembrane helix</keyword>
<keyword evidence="2" id="KW-1003">Cell membrane</keyword>
<dbReference type="RefSeq" id="XP_013383676.1">
    <property type="nucleotide sequence ID" value="XM_013528222.1"/>
</dbReference>